<dbReference type="EMBL" id="CP012542">
    <property type="protein sequence ID" value="QCD44606.1"/>
    <property type="molecule type" value="Genomic_DNA"/>
</dbReference>
<proteinExistence type="predicted"/>
<keyword evidence="2" id="KW-1185">Reference proteome</keyword>
<gene>
    <name evidence="1" type="ORF">CMUC_0811</name>
</gene>
<dbReference type="RefSeq" id="WP_171993680.1">
    <property type="nucleotide sequence ID" value="NZ_CP012542.1"/>
</dbReference>
<dbReference type="AlphaFoldDB" id="A0A6G5QGH6"/>
<reference evidence="1 2" key="1">
    <citation type="submission" date="2016-07" db="EMBL/GenBank/DDBJ databases">
        <title>Comparative genomics of the Campylobacter concisus group.</title>
        <authorList>
            <person name="Miller W.G."/>
            <person name="Yee E."/>
            <person name="Chapman M.H."/>
            <person name="Huynh S."/>
            <person name="Bono J.L."/>
            <person name="On S.L.W."/>
            <person name="StLeger J."/>
            <person name="Foster G."/>
            <person name="Parker C.T."/>
        </authorList>
    </citation>
    <scope>NUCLEOTIDE SEQUENCE [LARGE SCALE GENOMIC DNA]</scope>
    <source>
        <strain evidence="1 2">CCUG 21559</strain>
    </source>
</reference>
<evidence type="ECO:0008006" key="3">
    <source>
        <dbReference type="Google" id="ProtNLM"/>
    </source>
</evidence>
<protein>
    <recommendedName>
        <fullName evidence="3">YkgJ family cysteine cluster protein</fullName>
    </recommendedName>
</protein>
<dbReference type="Proteomes" id="UP000503264">
    <property type="component" value="Chromosome"/>
</dbReference>
<evidence type="ECO:0000313" key="2">
    <source>
        <dbReference type="Proteomes" id="UP000503264"/>
    </source>
</evidence>
<accession>A0A6G5QGH6</accession>
<sequence>MNDFWKNIYSSEFIHSPKCYESGCNGCCCKNFFAPDKFRINNSQNATLPILKTEFDFYKANGGICGLDEPKKLEFVLLNGKKFIIYMLNCTKKGLCNPHSNRPLICRLYPFLPRINPQGEIKGFYEASLMDIFETRCTLVNNDNIKEKLKTLLKPFLNNPEIIFALMVGEKLNQYLKEYMNQNFHRDDRFYHNLEFVLMSLKAWNNQKFKQEIADIYDQVFSIGGGIKMFKELIKLIVFCKNIKYYDLVFGLLTMKFLEQKPQ</sequence>
<name>A0A6G5QGH6_9BACT</name>
<evidence type="ECO:0000313" key="1">
    <source>
        <dbReference type="EMBL" id="QCD44606.1"/>
    </source>
</evidence>
<organism evidence="1 2">
    <name type="scientific">Campylobacter mucosalis CCUG 21559</name>
    <dbReference type="NCBI Taxonomy" id="1032067"/>
    <lineage>
        <taxon>Bacteria</taxon>
        <taxon>Pseudomonadati</taxon>
        <taxon>Campylobacterota</taxon>
        <taxon>Epsilonproteobacteria</taxon>
        <taxon>Campylobacterales</taxon>
        <taxon>Campylobacteraceae</taxon>
        <taxon>Campylobacter</taxon>
    </lineage>
</organism>